<proteinExistence type="predicted"/>
<reference evidence="2 3" key="1">
    <citation type="submission" date="2019-12" db="EMBL/GenBank/DDBJ databases">
        <title>Comparative genomics gives insights into the taxonomy of the Azoarcus-Aromatoleum group and reveals separate origins of nif in the plant-associated Azoarcus and non-plant-associated Aromatoleum sub-groups.</title>
        <authorList>
            <person name="Lafos M."/>
            <person name="Maluk M."/>
            <person name="Batista M."/>
            <person name="Junghare M."/>
            <person name="Carmona M."/>
            <person name="Faoro H."/>
            <person name="Cruz L.M."/>
            <person name="Battistoni F."/>
            <person name="De Souza E."/>
            <person name="Pedrosa F."/>
            <person name="Chen W.-M."/>
            <person name="Poole P.S."/>
            <person name="Dixon R.A."/>
            <person name="James E.K."/>
        </authorList>
    </citation>
    <scope>NUCLEOTIDE SEQUENCE [LARGE SCALE GENOMIC DNA]</scope>
    <source>
        <strain evidence="2 3">ToN1</strain>
    </source>
</reference>
<organism evidence="2 3">
    <name type="scientific">Aromatoleum petrolei</name>
    <dbReference type="NCBI Taxonomy" id="76116"/>
    <lineage>
        <taxon>Bacteria</taxon>
        <taxon>Pseudomonadati</taxon>
        <taxon>Pseudomonadota</taxon>
        <taxon>Betaproteobacteria</taxon>
        <taxon>Rhodocyclales</taxon>
        <taxon>Rhodocyclaceae</taxon>
        <taxon>Aromatoleum</taxon>
    </lineage>
</organism>
<keyword evidence="3" id="KW-1185">Reference proteome</keyword>
<dbReference type="InterPro" id="IPR029058">
    <property type="entry name" value="AB_hydrolase_fold"/>
</dbReference>
<evidence type="ECO:0000313" key="3">
    <source>
        <dbReference type="Proteomes" id="UP000652074"/>
    </source>
</evidence>
<keyword evidence="2" id="KW-0378">Hydrolase</keyword>
<evidence type="ECO:0000313" key="2">
    <source>
        <dbReference type="EMBL" id="NMF91701.1"/>
    </source>
</evidence>
<sequence>MHSSHVVRSGDIRLHARMTQPADHSARERPAIVLVHGYPDDSS</sequence>
<feature type="non-terminal residue" evidence="2">
    <location>
        <position position="43"/>
    </location>
</feature>
<dbReference type="EMBL" id="WTVR01000161">
    <property type="protein sequence ID" value="NMF91701.1"/>
    <property type="molecule type" value="Genomic_DNA"/>
</dbReference>
<protein>
    <submittedName>
        <fullName evidence="2">Alpha/beta hydrolase</fullName>
    </submittedName>
</protein>
<dbReference type="GO" id="GO:0016787">
    <property type="term" value="F:hydrolase activity"/>
    <property type="evidence" value="ECO:0007669"/>
    <property type="project" value="UniProtKB-KW"/>
</dbReference>
<dbReference type="Proteomes" id="UP000652074">
    <property type="component" value="Unassembled WGS sequence"/>
</dbReference>
<accession>A0ABX1MWR0</accession>
<dbReference type="SUPFAM" id="SSF53474">
    <property type="entry name" value="alpha/beta-Hydrolases"/>
    <property type="match status" value="1"/>
</dbReference>
<gene>
    <name evidence="2" type="ORF">GPA26_24935</name>
</gene>
<evidence type="ECO:0000256" key="1">
    <source>
        <dbReference type="SAM" id="MobiDB-lite"/>
    </source>
</evidence>
<comment type="caution">
    <text evidence="2">The sequence shown here is derived from an EMBL/GenBank/DDBJ whole genome shotgun (WGS) entry which is preliminary data.</text>
</comment>
<feature type="region of interest" description="Disordered" evidence="1">
    <location>
        <begin position="1"/>
        <end position="30"/>
    </location>
</feature>
<name>A0ABX1MWR0_9RHOO</name>